<organism evidence="2">
    <name type="scientific">marine sediment metagenome</name>
    <dbReference type="NCBI Taxonomy" id="412755"/>
    <lineage>
        <taxon>unclassified sequences</taxon>
        <taxon>metagenomes</taxon>
        <taxon>ecological metagenomes</taxon>
    </lineage>
</organism>
<sequence>MSNGDPGSFLTSSVTRGVGAVATSTVTGSAGGAFQGAWLGASVGSVIPGVGTAIGAGVGATLGAAFGTLTATSKALNRVWGNLIKVTRGLLDTYAKFEPILLAQQERWKQLDRQVGKAWANAIAPTMKRLTDIGTELTVRWTRLKLSVFKSWEEVIGVIIEALGKLAHVALGIAEFMEKLKNLIIDLIRFALWPLVEGFKALAKLLGLITPKVSEGLGGPSWKPGISPGYSDKSAAGLGGSPLLRGKFKPDMEVPSWAQEGKLEFGWWKDFKGWLGGYLDRILNALGGTVGNAALQLTDPELYKAAKAARKQNKERPFDQPLSEEELEEELGELRQRLKKQKSESKSGALLGAAGAVSRIVGMSAFTSVPDPEIHTIEPESWKITQLRELRDARWKSYVKKKGWKNYDKDSDRYKEIQVKYEAWDSVNRALEEALDEAGLGAPPVTTTAEEREAAEQRLADLKESAAKQREELKKYKGEKTTPWQARKELFDLAQEALDPDKATGVATEAEAEVEAEAEEVEDSRRYTRAGRDSGNIVMQVLDSNQLLEMLAFSWDEVRDVLRQQQAEYALVKYRMQTEGTVW</sequence>
<feature type="coiled-coil region" evidence="1">
    <location>
        <begin position="445"/>
        <end position="479"/>
    </location>
</feature>
<accession>A0A0F9RJL8</accession>
<gene>
    <name evidence="2" type="ORF">LCGC14_0965930</name>
</gene>
<keyword evidence="1" id="KW-0175">Coiled coil</keyword>
<dbReference type="EMBL" id="LAZR01003521">
    <property type="protein sequence ID" value="KKN17423.1"/>
    <property type="molecule type" value="Genomic_DNA"/>
</dbReference>
<reference evidence="2" key="1">
    <citation type="journal article" date="2015" name="Nature">
        <title>Complex archaea that bridge the gap between prokaryotes and eukaryotes.</title>
        <authorList>
            <person name="Spang A."/>
            <person name="Saw J.H."/>
            <person name="Jorgensen S.L."/>
            <person name="Zaremba-Niedzwiedzka K."/>
            <person name="Martijn J."/>
            <person name="Lind A.E."/>
            <person name="van Eijk R."/>
            <person name="Schleper C."/>
            <person name="Guy L."/>
            <person name="Ettema T.J."/>
        </authorList>
    </citation>
    <scope>NUCLEOTIDE SEQUENCE</scope>
</reference>
<evidence type="ECO:0000256" key="1">
    <source>
        <dbReference type="SAM" id="Coils"/>
    </source>
</evidence>
<protein>
    <submittedName>
        <fullName evidence="2">Uncharacterized protein</fullName>
    </submittedName>
</protein>
<comment type="caution">
    <text evidence="2">The sequence shown here is derived from an EMBL/GenBank/DDBJ whole genome shotgun (WGS) entry which is preliminary data.</text>
</comment>
<dbReference type="AlphaFoldDB" id="A0A0F9RJL8"/>
<evidence type="ECO:0000313" key="2">
    <source>
        <dbReference type="EMBL" id="KKN17423.1"/>
    </source>
</evidence>
<name>A0A0F9RJL8_9ZZZZ</name>
<proteinExistence type="predicted"/>